<dbReference type="PANTHER" id="PTHR35908">
    <property type="entry name" value="HYPOTHETICAL FUSION PROTEIN"/>
    <property type="match status" value="1"/>
</dbReference>
<gene>
    <name evidence="2" type="ORF">M2650_12775</name>
</gene>
<dbReference type="RefSeq" id="WP_249475105.1">
    <property type="nucleotide sequence ID" value="NZ_JAMBEP010000003.1"/>
</dbReference>
<evidence type="ECO:0000313" key="2">
    <source>
        <dbReference type="EMBL" id="MCL1635496.1"/>
    </source>
</evidence>
<dbReference type="Proteomes" id="UP001431217">
    <property type="component" value="Unassembled WGS sequence"/>
</dbReference>
<dbReference type="InterPro" id="IPR041581">
    <property type="entry name" value="Glyoxalase_6"/>
</dbReference>
<dbReference type="PROSITE" id="PS51819">
    <property type="entry name" value="VOC"/>
    <property type="match status" value="1"/>
</dbReference>
<evidence type="ECO:0000313" key="3">
    <source>
        <dbReference type="Proteomes" id="UP001431217"/>
    </source>
</evidence>
<dbReference type="Pfam" id="PF18029">
    <property type="entry name" value="Glyoxalase_6"/>
    <property type="match status" value="1"/>
</dbReference>
<evidence type="ECO:0000259" key="1">
    <source>
        <dbReference type="PROSITE" id="PS51819"/>
    </source>
</evidence>
<comment type="caution">
    <text evidence="2">The sequence shown here is derived from an EMBL/GenBank/DDBJ whole genome shotgun (WGS) entry which is preliminary data.</text>
</comment>
<dbReference type="EMBL" id="JAMBEP010000003">
    <property type="protein sequence ID" value="MCL1635496.1"/>
    <property type="molecule type" value="Genomic_DNA"/>
</dbReference>
<accession>A0ABT0MKU3</accession>
<dbReference type="InterPro" id="IPR037523">
    <property type="entry name" value="VOC_core"/>
</dbReference>
<proteinExistence type="predicted"/>
<feature type="domain" description="VOC" evidence="1">
    <location>
        <begin position="5"/>
        <end position="126"/>
    </location>
</feature>
<dbReference type="SUPFAM" id="SSF54593">
    <property type="entry name" value="Glyoxalase/Bleomycin resistance protein/Dihydroxybiphenyl dioxygenase"/>
    <property type="match status" value="1"/>
</dbReference>
<reference evidence="2 3" key="1">
    <citation type="submission" date="2022-05" db="EMBL/GenBank/DDBJ databases">
        <title>Luteimonas sp. SX5, whole genome shotgun sequencing project.</title>
        <authorList>
            <person name="Zhao G."/>
            <person name="Shen L."/>
        </authorList>
    </citation>
    <scope>NUCLEOTIDE SEQUENCE [LARGE SCALE GENOMIC DNA]</scope>
    <source>
        <strain evidence="2 3">SX5</strain>
    </source>
</reference>
<dbReference type="CDD" id="cd06587">
    <property type="entry name" value="VOC"/>
    <property type="match status" value="1"/>
</dbReference>
<organism evidence="2 3">
    <name type="scientific">Luteimonas galliterrae</name>
    <dbReference type="NCBI Taxonomy" id="2940486"/>
    <lineage>
        <taxon>Bacteria</taxon>
        <taxon>Pseudomonadati</taxon>
        <taxon>Pseudomonadota</taxon>
        <taxon>Gammaproteobacteria</taxon>
        <taxon>Lysobacterales</taxon>
        <taxon>Lysobacteraceae</taxon>
        <taxon>Luteimonas</taxon>
    </lineage>
</organism>
<keyword evidence="3" id="KW-1185">Reference proteome</keyword>
<dbReference type="PANTHER" id="PTHR35908:SF1">
    <property type="entry name" value="CONSERVED PROTEIN"/>
    <property type="match status" value="1"/>
</dbReference>
<dbReference type="InterPro" id="IPR029068">
    <property type="entry name" value="Glyas_Bleomycin-R_OHBP_Dase"/>
</dbReference>
<sequence>MHHSRLCSMQIDCRVEDIDAAAEFWAAALGRPVDRGHYGTRGNYVMLQTPPDEPMVQIQRVEHESRVHLDIETDDIAAEVARLEALGATVVKELERWVVMQAPTGQRFCVVRLQRPGFPKNANRWD</sequence>
<protein>
    <submittedName>
        <fullName evidence="2">VOC family protein</fullName>
    </submittedName>
</protein>
<name>A0ABT0MKU3_9GAMM</name>
<dbReference type="Gene3D" id="3.10.180.10">
    <property type="entry name" value="2,3-Dihydroxybiphenyl 1,2-Dioxygenase, domain 1"/>
    <property type="match status" value="1"/>
</dbReference>